<dbReference type="Proteomes" id="UP001589836">
    <property type="component" value="Unassembled WGS sequence"/>
</dbReference>
<dbReference type="InterPro" id="IPR030395">
    <property type="entry name" value="GP_PDE_dom"/>
</dbReference>
<sequence length="284" mass="32196">MTRNRIMIIALLGCLLLIGTLVLQQFDIVRTSTLTKPTIIPHRGASAYAPEHTIAAYELGETMNGDYIELDLQMTKDNHLIVMHDETVNRTTNGTGLVRNMTLADIKQLDAGSWFNERYPRLANKAYVGLKVPTLEEVMEHFGNDVRFYIETKAPGVYPGMEEELLRILKKHEMLEERNVLIQSFSPDSLLKLHSLQPDLPLVQLIPSASVEEVTREDLKDMKAYSSGIGVNYKKIDEDFVNVAQEESLFVHVYTVNGKRDIGRVMEWGVDGIFTNHPDLIPEK</sequence>
<evidence type="ECO:0000313" key="2">
    <source>
        <dbReference type="EMBL" id="MFC0524842.1"/>
    </source>
</evidence>
<feature type="domain" description="GP-PDE" evidence="1">
    <location>
        <begin position="37"/>
        <end position="284"/>
    </location>
</feature>
<dbReference type="CDD" id="cd08601">
    <property type="entry name" value="GDPD_SaGlpQ_like"/>
    <property type="match status" value="1"/>
</dbReference>
<evidence type="ECO:0000313" key="3">
    <source>
        <dbReference type="Proteomes" id="UP001589836"/>
    </source>
</evidence>
<proteinExistence type="predicted"/>
<dbReference type="Gene3D" id="3.20.20.190">
    <property type="entry name" value="Phosphatidylinositol (PI) phosphodiesterase"/>
    <property type="match status" value="1"/>
</dbReference>
<accession>A0ABV6LR04</accession>
<dbReference type="PROSITE" id="PS51704">
    <property type="entry name" value="GP_PDE"/>
    <property type="match status" value="1"/>
</dbReference>
<dbReference type="PANTHER" id="PTHR46211">
    <property type="entry name" value="GLYCEROPHOSPHORYL DIESTER PHOSPHODIESTERASE"/>
    <property type="match status" value="1"/>
</dbReference>
<name>A0ABV6LR04_9BACI</name>
<dbReference type="PANTHER" id="PTHR46211:SF7">
    <property type="entry name" value="GLYCEROPHOSPHODIESTER PHOSPHODIESTERASE"/>
    <property type="match status" value="1"/>
</dbReference>
<gene>
    <name evidence="2" type="ORF">ACFFGV_14785</name>
</gene>
<organism evidence="2 3">
    <name type="scientific">Pontibacillus salicampi</name>
    <dbReference type="NCBI Taxonomy" id="1449801"/>
    <lineage>
        <taxon>Bacteria</taxon>
        <taxon>Bacillati</taxon>
        <taxon>Bacillota</taxon>
        <taxon>Bacilli</taxon>
        <taxon>Bacillales</taxon>
        <taxon>Bacillaceae</taxon>
        <taxon>Pontibacillus</taxon>
    </lineage>
</organism>
<dbReference type="InterPro" id="IPR017946">
    <property type="entry name" value="PLC-like_Pdiesterase_TIM-brl"/>
</dbReference>
<dbReference type="SUPFAM" id="SSF51695">
    <property type="entry name" value="PLC-like phosphodiesterases"/>
    <property type="match status" value="1"/>
</dbReference>
<dbReference type="Pfam" id="PF03009">
    <property type="entry name" value="GDPD"/>
    <property type="match status" value="1"/>
</dbReference>
<reference evidence="2 3" key="1">
    <citation type="submission" date="2024-09" db="EMBL/GenBank/DDBJ databases">
        <authorList>
            <person name="Sun Q."/>
            <person name="Mori K."/>
        </authorList>
    </citation>
    <scope>NUCLEOTIDE SEQUENCE [LARGE SCALE GENOMIC DNA]</scope>
    <source>
        <strain evidence="2 3">NCAIM B.02529</strain>
    </source>
</reference>
<comment type="caution">
    <text evidence="2">The sequence shown here is derived from an EMBL/GenBank/DDBJ whole genome shotgun (WGS) entry which is preliminary data.</text>
</comment>
<dbReference type="RefSeq" id="WP_377349270.1">
    <property type="nucleotide sequence ID" value="NZ_JBHLTP010000011.1"/>
</dbReference>
<protein>
    <submittedName>
        <fullName evidence="2">Glycerophosphodiester phosphodiesterase</fullName>
    </submittedName>
</protein>
<keyword evidence="3" id="KW-1185">Reference proteome</keyword>
<evidence type="ECO:0000259" key="1">
    <source>
        <dbReference type="PROSITE" id="PS51704"/>
    </source>
</evidence>
<dbReference type="EMBL" id="JBHLTP010000011">
    <property type="protein sequence ID" value="MFC0524842.1"/>
    <property type="molecule type" value="Genomic_DNA"/>
</dbReference>